<protein>
    <submittedName>
        <fullName evidence="1">Uncharacterized protein</fullName>
    </submittedName>
</protein>
<gene>
    <name evidence="1" type="ORF">MENTE1834_LOCUS30957</name>
</gene>
<evidence type="ECO:0000313" key="1">
    <source>
        <dbReference type="EMBL" id="CAK5083611.1"/>
    </source>
</evidence>
<reference evidence="1" key="1">
    <citation type="submission" date="2023-11" db="EMBL/GenBank/DDBJ databases">
        <authorList>
            <person name="Poullet M."/>
        </authorList>
    </citation>
    <scope>NUCLEOTIDE SEQUENCE</scope>
    <source>
        <strain evidence="1">E1834</strain>
    </source>
</reference>
<dbReference type="EMBL" id="CAVMJV010000051">
    <property type="protein sequence ID" value="CAK5083611.1"/>
    <property type="molecule type" value="Genomic_DNA"/>
</dbReference>
<proteinExistence type="predicted"/>
<accession>A0ACB0ZZI7</accession>
<keyword evidence="2" id="KW-1185">Reference proteome</keyword>
<name>A0ACB0ZZI7_MELEN</name>
<dbReference type="Proteomes" id="UP001497535">
    <property type="component" value="Unassembled WGS sequence"/>
</dbReference>
<sequence length="160" mass="17957">MDPEKTIFVNWDESAINEKPLGCVGENRPFLFSRDLALIYTALNIPASELDIQKFARLPSSSLISSSTTPSLTICVPIKANSKLKENKKIEKDKGNNLNNEEKEEENIFLLPNNEECENEGNKELLLNINSANQDKLREEKERQLSVFDSGIDSSCVIAL</sequence>
<comment type="caution">
    <text evidence="1">The sequence shown here is derived from an EMBL/GenBank/DDBJ whole genome shotgun (WGS) entry which is preliminary data.</text>
</comment>
<evidence type="ECO:0000313" key="2">
    <source>
        <dbReference type="Proteomes" id="UP001497535"/>
    </source>
</evidence>
<organism evidence="1 2">
    <name type="scientific">Meloidogyne enterolobii</name>
    <name type="common">Root-knot nematode worm</name>
    <name type="synonym">Meloidogyne mayaguensis</name>
    <dbReference type="NCBI Taxonomy" id="390850"/>
    <lineage>
        <taxon>Eukaryota</taxon>
        <taxon>Metazoa</taxon>
        <taxon>Ecdysozoa</taxon>
        <taxon>Nematoda</taxon>
        <taxon>Chromadorea</taxon>
        <taxon>Rhabditida</taxon>
        <taxon>Tylenchina</taxon>
        <taxon>Tylenchomorpha</taxon>
        <taxon>Tylenchoidea</taxon>
        <taxon>Meloidogynidae</taxon>
        <taxon>Meloidogyninae</taxon>
        <taxon>Meloidogyne</taxon>
    </lineage>
</organism>